<comment type="caution">
    <text evidence="1">The sequence shown here is derived from an EMBL/GenBank/DDBJ whole genome shotgun (WGS) entry which is preliminary data.</text>
</comment>
<evidence type="ECO:0000313" key="1">
    <source>
        <dbReference type="EMBL" id="EMO42050.1"/>
    </source>
</evidence>
<gene>
    <name evidence="1" type="ORF">LEP1GSC186_0537</name>
</gene>
<sequence>MSKIFPDYKENGNYAVTDLDSWFGKETSRLASQFDSRNGNDSYVKNLNLTALHELAQKHSQQNNQ</sequence>
<dbReference type="Proteomes" id="UP000012153">
    <property type="component" value="Unassembled WGS sequence"/>
</dbReference>
<evidence type="ECO:0000313" key="2">
    <source>
        <dbReference type="Proteomes" id="UP000012153"/>
    </source>
</evidence>
<dbReference type="EMBL" id="AHOP02000018">
    <property type="protein sequence ID" value="EMO42050.1"/>
    <property type="molecule type" value="Genomic_DNA"/>
</dbReference>
<proteinExistence type="predicted"/>
<protein>
    <submittedName>
        <fullName evidence="1">Uncharacterized protein</fullName>
    </submittedName>
</protein>
<organism evidence="1 2">
    <name type="scientific">Leptospira noguchii serovar Autumnalis str. ZUN142</name>
    <dbReference type="NCBI Taxonomy" id="1085540"/>
    <lineage>
        <taxon>Bacteria</taxon>
        <taxon>Pseudomonadati</taxon>
        <taxon>Spirochaetota</taxon>
        <taxon>Spirochaetia</taxon>
        <taxon>Leptospirales</taxon>
        <taxon>Leptospiraceae</taxon>
        <taxon>Leptospira</taxon>
    </lineage>
</organism>
<reference evidence="1 2" key="1">
    <citation type="submission" date="2013-01" db="EMBL/GenBank/DDBJ databases">
        <authorList>
            <person name="Harkins D.M."/>
            <person name="Durkin A.S."/>
            <person name="Brinkac L.M."/>
            <person name="Haft D.H."/>
            <person name="Selengut J.D."/>
            <person name="Sanka R."/>
            <person name="DePew J."/>
            <person name="Purushe J."/>
            <person name="Matthias M.A."/>
            <person name="Vinetz J.M."/>
            <person name="Sutton G.G."/>
            <person name="Nierman W.C."/>
            <person name="Fouts D.E."/>
        </authorList>
    </citation>
    <scope>NUCLEOTIDE SEQUENCE [LARGE SCALE GENOMIC DNA]</scope>
    <source>
        <strain evidence="1 2">ZUN142</strain>
    </source>
</reference>
<accession>M6UC18</accession>
<name>M6UC18_9LEPT</name>
<dbReference type="AlphaFoldDB" id="M6UC18"/>